<evidence type="ECO:0000313" key="2">
    <source>
        <dbReference type="Proteomes" id="UP000218896"/>
    </source>
</evidence>
<sequence>MNIHHQAKALHQLRQNRIPIVLGRVLLTFLCFSQPAMAEFVVEGMVGGAGTEKAFKREESFSNLTTVVGARLLDAATVEDESDDSIEPHYGFALGYVTQGGAGNTVFRTMNLAISKAVVLRANATQMEQRSSLVGK</sequence>
<evidence type="ECO:0000313" key="1">
    <source>
        <dbReference type="EMBL" id="PAU80758.1"/>
    </source>
</evidence>
<proteinExistence type="predicted"/>
<organism evidence="1 2">
    <name type="scientific">Halovibrio salipaludis</name>
    <dbReference type="NCBI Taxonomy" id="2032626"/>
    <lineage>
        <taxon>Bacteria</taxon>
        <taxon>Pseudomonadati</taxon>
        <taxon>Pseudomonadota</taxon>
        <taxon>Gammaproteobacteria</taxon>
        <taxon>Oceanospirillales</taxon>
        <taxon>Halomonadaceae</taxon>
        <taxon>Halovibrio</taxon>
    </lineage>
</organism>
<dbReference type="EMBL" id="NSKD01000003">
    <property type="protein sequence ID" value="PAU80758.1"/>
    <property type="molecule type" value="Genomic_DNA"/>
</dbReference>
<keyword evidence="2" id="KW-1185">Reference proteome</keyword>
<dbReference type="Proteomes" id="UP000218896">
    <property type="component" value="Unassembled WGS sequence"/>
</dbReference>
<reference evidence="1 2" key="1">
    <citation type="submission" date="2017-08" db="EMBL/GenBank/DDBJ databases">
        <title>Halovibrio sewagensis sp. nov., isolated from wastewater of high salinity.</title>
        <authorList>
            <person name="Dong X."/>
            <person name="Zhang G."/>
        </authorList>
    </citation>
    <scope>NUCLEOTIDE SEQUENCE [LARGE SCALE GENOMIC DNA]</scope>
    <source>
        <strain evidence="1 2">YL5-2</strain>
    </source>
</reference>
<gene>
    <name evidence="1" type="ORF">CK501_10140</name>
</gene>
<protein>
    <submittedName>
        <fullName evidence="1">Uncharacterized protein</fullName>
    </submittedName>
</protein>
<name>A0A2A2F740_9GAMM</name>
<accession>A0A2A2F740</accession>
<dbReference type="AlphaFoldDB" id="A0A2A2F740"/>
<comment type="caution">
    <text evidence="1">The sequence shown here is derived from an EMBL/GenBank/DDBJ whole genome shotgun (WGS) entry which is preliminary data.</text>
</comment>